<evidence type="ECO:0000313" key="2">
    <source>
        <dbReference type="EMBL" id="MFC5827571.1"/>
    </source>
</evidence>
<gene>
    <name evidence="2" type="ORF">ACFPZ3_27235</name>
</gene>
<comment type="caution">
    <text evidence="2">The sequence shown here is derived from an EMBL/GenBank/DDBJ whole genome shotgun (WGS) entry which is preliminary data.</text>
</comment>
<evidence type="ECO:0000256" key="1">
    <source>
        <dbReference type="ARBA" id="ARBA00023002"/>
    </source>
</evidence>
<evidence type="ECO:0000313" key="3">
    <source>
        <dbReference type="Proteomes" id="UP001596058"/>
    </source>
</evidence>
<dbReference type="InterPro" id="IPR036291">
    <property type="entry name" value="NAD(P)-bd_dom_sf"/>
</dbReference>
<dbReference type="PRINTS" id="PR00081">
    <property type="entry name" value="GDHRDH"/>
</dbReference>
<organism evidence="2 3">
    <name type="scientific">Nonomuraea insulae</name>
    <dbReference type="NCBI Taxonomy" id="1616787"/>
    <lineage>
        <taxon>Bacteria</taxon>
        <taxon>Bacillati</taxon>
        <taxon>Actinomycetota</taxon>
        <taxon>Actinomycetes</taxon>
        <taxon>Streptosporangiales</taxon>
        <taxon>Streptosporangiaceae</taxon>
        <taxon>Nonomuraea</taxon>
    </lineage>
</organism>
<keyword evidence="3" id="KW-1185">Reference proteome</keyword>
<dbReference type="Gene3D" id="3.40.50.720">
    <property type="entry name" value="NAD(P)-binding Rossmann-like Domain"/>
    <property type="match status" value="1"/>
</dbReference>
<dbReference type="PANTHER" id="PTHR43157">
    <property type="entry name" value="PHOSPHATIDYLINOSITOL-GLYCAN BIOSYNTHESIS CLASS F PROTEIN-RELATED"/>
    <property type="match status" value="1"/>
</dbReference>
<dbReference type="SUPFAM" id="SSF51735">
    <property type="entry name" value="NAD(P)-binding Rossmann-fold domains"/>
    <property type="match status" value="1"/>
</dbReference>
<dbReference type="RefSeq" id="WP_379517077.1">
    <property type="nucleotide sequence ID" value="NZ_JBHSPA010000031.1"/>
</dbReference>
<reference evidence="3" key="1">
    <citation type="journal article" date="2019" name="Int. J. Syst. Evol. Microbiol.">
        <title>The Global Catalogue of Microorganisms (GCM) 10K type strain sequencing project: providing services to taxonomists for standard genome sequencing and annotation.</title>
        <authorList>
            <consortium name="The Broad Institute Genomics Platform"/>
            <consortium name="The Broad Institute Genome Sequencing Center for Infectious Disease"/>
            <person name="Wu L."/>
            <person name="Ma J."/>
        </authorList>
    </citation>
    <scope>NUCLEOTIDE SEQUENCE [LARGE SCALE GENOMIC DNA]</scope>
    <source>
        <strain evidence="3">CCUG 53903</strain>
    </source>
</reference>
<dbReference type="Proteomes" id="UP001596058">
    <property type="component" value="Unassembled WGS sequence"/>
</dbReference>
<protein>
    <submittedName>
        <fullName evidence="2">SDR family NAD(P)-dependent oxidoreductase</fullName>
    </submittedName>
</protein>
<accession>A0ABW1CS01</accession>
<dbReference type="PANTHER" id="PTHR43157:SF31">
    <property type="entry name" value="PHOSPHATIDYLINOSITOL-GLYCAN BIOSYNTHESIS CLASS F PROTEIN"/>
    <property type="match status" value="1"/>
</dbReference>
<keyword evidence="1" id="KW-0560">Oxidoreductase</keyword>
<dbReference type="InterPro" id="IPR002347">
    <property type="entry name" value="SDR_fam"/>
</dbReference>
<sequence>MKDMNHDELSEGIPVRPTYLVTGATSGVGHAIAAQLAARDARVLLGARSAHSGHTAAAAIKAQIPRADLKVMAADLSDMKQVRSLAEQVRRHATRLDGLILNAAEVRTRRELTPDGFEVNFATNYLSGFLLTQLLLPLLTNSAPARIVALSSSNHTHVKSLDLDALPTGSDFSHTQTYSTTKLLNVIFVSELARRLHGTSVTANAADPGFVRTNLGRHATGPFGLFLKVMRPFQTSPEKAARTPVHLATAPEVAATSGGYFANSRPAPPSPLSQDPAIARKLWDFSVALLGQGNLASGDELI</sequence>
<dbReference type="EMBL" id="JBHSPA010000031">
    <property type="protein sequence ID" value="MFC5827571.1"/>
    <property type="molecule type" value="Genomic_DNA"/>
</dbReference>
<name>A0ABW1CS01_9ACTN</name>
<dbReference type="Pfam" id="PF00106">
    <property type="entry name" value="adh_short"/>
    <property type="match status" value="1"/>
</dbReference>
<proteinExistence type="predicted"/>